<dbReference type="Proteomes" id="UP000602647">
    <property type="component" value="Unassembled WGS sequence"/>
</dbReference>
<evidence type="ECO:0000313" key="3">
    <source>
        <dbReference type="EMBL" id="MBC6679570.1"/>
    </source>
</evidence>
<dbReference type="RefSeq" id="WP_187302674.1">
    <property type="nucleotide sequence ID" value="NZ_JACRYT010000005.1"/>
</dbReference>
<sequence length="623" mass="72490">MNERKWVKHLLKEYLDSLKPFLTKECGGIEFPNRHCASYSDMISRIECFARVMYGVWPAVLGGEMDICSEFLEYYNRTLLKGTNPEEKSYWGDFDNADQREVEMVPLVLMLYYNREQTWDTYSDKEKNMVNRWFLQVNNGRIYPSNWLFFRLLVNTVFLKLGGKYSQSKIEETLDKIEMLYIGNGWYIDGPSLAVDYYVAFAFHYYSLIYISIEKGTAVAERYKERACLFAKNFILWQSSTGSCVPYGRSLTYRFAQGAFWAALAFSDIWPYEKGIIKGICMRHFKWWHERPICDNAGILTVGYAYQNALMSEKYNAWGSPYWAFKSFLILAIKEDDEFWKVESLPLPDMKQQIYTDKIGMAIATDKRRKHTILFPNRQIKNETLEHYEGKYMKFAYSSYFGFCVRKGLFNFEQSGCDSVLSVSEDGMTFFPRNEIIEPTIEKGILISIWHPLKGVRIKSYIIPGEPWHIRIHKIKSDYKIFLRDAGFAIDSTEGKIIKDENSLSFLTTKAKSGVRCLTGNGISGISDFCPGTNILYPRVKVPFIQWHIPKGSTVIATAVYGSVLPEEENIVEPFLTIRGRTATISVNGEMISMQFSDKIKKRTYMDRCFLIMRRIVRLYQSL</sequence>
<dbReference type="Pfam" id="PF10022">
    <property type="entry name" value="DUF2264"/>
    <property type="match status" value="1"/>
</dbReference>
<reference evidence="3" key="1">
    <citation type="submission" date="2020-08" db="EMBL/GenBank/DDBJ databases">
        <title>Genome public.</title>
        <authorList>
            <person name="Liu C."/>
            <person name="Sun Q."/>
        </authorList>
    </citation>
    <scope>NUCLEOTIDE SEQUENCE</scope>
    <source>
        <strain evidence="3">BX12</strain>
    </source>
</reference>
<comment type="caution">
    <text evidence="3">The sequence shown here is derived from an EMBL/GenBank/DDBJ whole genome shotgun (WGS) entry which is preliminary data.</text>
</comment>
<keyword evidence="4" id="KW-1185">Reference proteome</keyword>
<dbReference type="PANTHER" id="PTHR35339:SF4">
    <property type="entry name" value="LINALOOL DEHYDRATASE_ISOMERASE DOMAIN-CONTAINING PROTEIN"/>
    <property type="match status" value="1"/>
</dbReference>
<dbReference type="EMBL" id="JACRYT010000005">
    <property type="protein sequence ID" value="MBC6679570.1"/>
    <property type="molecule type" value="Genomic_DNA"/>
</dbReference>
<dbReference type="Pfam" id="PF20938">
    <property type="entry name" value="DUF2264_C"/>
    <property type="match status" value="1"/>
</dbReference>
<organism evidence="3 4">
    <name type="scientific">Zhenpiania hominis</name>
    <dbReference type="NCBI Taxonomy" id="2763644"/>
    <lineage>
        <taxon>Bacteria</taxon>
        <taxon>Bacillati</taxon>
        <taxon>Bacillota</taxon>
        <taxon>Clostridia</taxon>
        <taxon>Peptostreptococcales</taxon>
        <taxon>Anaerovoracaceae</taxon>
        <taxon>Zhenpiania</taxon>
    </lineage>
</organism>
<feature type="domain" description="DUF2264" evidence="1">
    <location>
        <begin position="4"/>
        <end position="346"/>
    </location>
</feature>
<protein>
    <submittedName>
        <fullName evidence="3">DUF2264 domain-containing protein</fullName>
    </submittedName>
</protein>
<dbReference type="InterPro" id="IPR049349">
    <property type="entry name" value="DUF2264_N"/>
</dbReference>
<feature type="domain" description="DUF2264" evidence="2">
    <location>
        <begin position="368"/>
        <end position="561"/>
    </location>
</feature>
<gene>
    <name evidence="3" type="ORF">H9L42_06995</name>
</gene>
<evidence type="ECO:0000259" key="2">
    <source>
        <dbReference type="Pfam" id="PF20938"/>
    </source>
</evidence>
<dbReference type="PIRSF" id="PIRSF014753">
    <property type="entry name" value="UCP014753"/>
    <property type="match status" value="1"/>
</dbReference>
<dbReference type="InterPro" id="IPR016624">
    <property type="entry name" value="UCP014753"/>
</dbReference>
<evidence type="ECO:0000313" key="4">
    <source>
        <dbReference type="Proteomes" id="UP000602647"/>
    </source>
</evidence>
<evidence type="ECO:0000259" key="1">
    <source>
        <dbReference type="Pfam" id="PF10022"/>
    </source>
</evidence>
<accession>A0A923SQK1</accession>
<dbReference type="InterPro" id="IPR049237">
    <property type="entry name" value="DUF2264_C"/>
</dbReference>
<name>A0A923SQK1_9FIRM</name>
<dbReference type="PANTHER" id="PTHR35339">
    <property type="entry name" value="LINALOOL DEHYDRATASE_ISOMERASE DOMAIN-CONTAINING PROTEIN"/>
    <property type="match status" value="1"/>
</dbReference>
<proteinExistence type="predicted"/>
<dbReference type="AlphaFoldDB" id="A0A923SQK1"/>